<reference evidence="1 2" key="1">
    <citation type="submission" date="2012-10" db="EMBL/GenBank/DDBJ databases">
        <title>Draft Genome Sequence of Paenibacillus popilliae ATCC 14706T.</title>
        <authorList>
            <person name="Iiyama K."/>
            <person name="Mori K."/>
            <person name="Mon H."/>
            <person name="Chieda Y."/>
            <person name="Lee J.M."/>
            <person name="Kusakabe T."/>
            <person name="Tashiro K."/>
            <person name="Asano S."/>
            <person name="Yasunaga-Aoki C."/>
            <person name="Shimizu S."/>
        </authorList>
    </citation>
    <scope>NUCLEOTIDE SEQUENCE [LARGE SCALE GENOMIC DNA]</scope>
    <source>
        <strain evidence="1 2">ATCC 14706</strain>
    </source>
</reference>
<name>M9M4B0_PAEPP</name>
<evidence type="ECO:0000313" key="2">
    <source>
        <dbReference type="Proteomes" id="UP000029453"/>
    </source>
</evidence>
<keyword evidence="2" id="KW-1185">Reference proteome</keyword>
<gene>
    <name evidence="1" type="ORF">PPOP_1470</name>
</gene>
<dbReference type="AlphaFoldDB" id="M9M4B0"/>
<evidence type="ECO:0000313" key="1">
    <source>
        <dbReference type="EMBL" id="GAC42113.1"/>
    </source>
</evidence>
<organism evidence="1 2">
    <name type="scientific">Paenibacillus popilliae ATCC 14706</name>
    <dbReference type="NCBI Taxonomy" id="1212764"/>
    <lineage>
        <taxon>Bacteria</taxon>
        <taxon>Bacillati</taxon>
        <taxon>Bacillota</taxon>
        <taxon>Bacilli</taxon>
        <taxon>Bacillales</taxon>
        <taxon>Paenibacillaceae</taxon>
        <taxon>Paenibacillus</taxon>
    </lineage>
</organism>
<sequence>MTEWLTVPIMKIPIQMMPPSKPSTYNKVVRNSKVFGSKETNLWGREKKDFIAKPSRCNDAALD</sequence>
<protein>
    <submittedName>
        <fullName evidence="1">Uncharacterized protein</fullName>
    </submittedName>
</protein>
<comment type="caution">
    <text evidence="1">The sequence shown here is derived from an EMBL/GenBank/DDBJ whole genome shotgun (WGS) entry which is preliminary data.</text>
</comment>
<dbReference type="EMBL" id="BALG01000072">
    <property type="protein sequence ID" value="GAC42113.1"/>
    <property type="molecule type" value="Genomic_DNA"/>
</dbReference>
<accession>M9M4B0</accession>
<dbReference type="Proteomes" id="UP000029453">
    <property type="component" value="Unassembled WGS sequence"/>
</dbReference>
<proteinExistence type="predicted"/>